<keyword evidence="1" id="KW-0732">Signal</keyword>
<organism evidence="2 3">
    <name type="scientific">Aspergillus keveii</name>
    <dbReference type="NCBI Taxonomy" id="714993"/>
    <lineage>
        <taxon>Eukaryota</taxon>
        <taxon>Fungi</taxon>
        <taxon>Dikarya</taxon>
        <taxon>Ascomycota</taxon>
        <taxon>Pezizomycotina</taxon>
        <taxon>Eurotiomycetes</taxon>
        <taxon>Eurotiomycetidae</taxon>
        <taxon>Eurotiales</taxon>
        <taxon>Aspergillaceae</taxon>
        <taxon>Aspergillus</taxon>
        <taxon>Aspergillus subgen. Nidulantes</taxon>
    </lineage>
</organism>
<reference evidence="2 3" key="1">
    <citation type="submission" date="2024-07" db="EMBL/GenBank/DDBJ databases">
        <title>Section-level genome sequencing and comparative genomics of Aspergillus sections Usti and Cavernicolus.</title>
        <authorList>
            <consortium name="Lawrence Berkeley National Laboratory"/>
            <person name="Nybo J.L."/>
            <person name="Vesth T.C."/>
            <person name="Theobald S."/>
            <person name="Frisvad J.C."/>
            <person name="Larsen T.O."/>
            <person name="Kjaerboelling I."/>
            <person name="Rothschild-Mancinelli K."/>
            <person name="Lyhne E.K."/>
            <person name="Kogle M.E."/>
            <person name="Barry K."/>
            <person name="Clum A."/>
            <person name="Na H."/>
            <person name="Ledsgaard L."/>
            <person name="Lin J."/>
            <person name="Lipzen A."/>
            <person name="Kuo A."/>
            <person name="Riley R."/>
            <person name="Mondo S."/>
            <person name="Labutti K."/>
            <person name="Haridas S."/>
            <person name="Pangalinan J."/>
            <person name="Salamov A.A."/>
            <person name="Simmons B.A."/>
            <person name="Magnuson J.K."/>
            <person name="Chen J."/>
            <person name="Drula E."/>
            <person name="Henrissat B."/>
            <person name="Wiebenga A."/>
            <person name="Lubbers R.J."/>
            <person name="Gomes A.C."/>
            <person name="Makela M.R."/>
            <person name="Stajich J."/>
            <person name="Grigoriev I.V."/>
            <person name="Mortensen U.H."/>
            <person name="De Vries R.P."/>
            <person name="Baker S.E."/>
            <person name="Andersen M.R."/>
        </authorList>
    </citation>
    <scope>NUCLEOTIDE SEQUENCE [LARGE SCALE GENOMIC DNA]</scope>
    <source>
        <strain evidence="2 3">CBS 209.92</strain>
    </source>
</reference>
<keyword evidence="3" id="KW-1185">Reference proteome</keyword>
<comment type="caution">
    <text evidence="2">The sequence shown here is derived from an EMBL/GenBank/DDBJ whole genome shotgun (WGS) entry which is preliminary data.</text>
</comment>
<evidence type="ECO:0000313" key="2">
    <source>
        <dbReference type="EMBL" id="KAL2784675.1"/>
    </source>
</evidence>
<dbReference type="Proteomes" id="UP001610563">
    <property type="component" value="Unassembled WGS sequence"/>
</dbReference>
<evidence type="ECO:0000256" key="1">
    <source>
        <dbReference type="SAM" id="SignalP"/>
    </source>
</evidence>
<name>A0ABR4FN44_9EURO</name>
<protein>
    <submittedName>
        <fullName evidence="2">Uncharacterized protein</fullName>
    </submittedName>
</protein>
<feature type="signal peptide" evidence="1">
    <location>
        <begin position="1"/>
        <end position="18"/>
    </location>
</feature>
<sequence>MLLRTIVSYAWLMRLAACQFPGPQQIQTNQNGVEVWRAQRFPDDEDVIEYTVRDHGTMRPTLVYNCAKAASLCRTVARYFGGTVATETFHYDNDYRIRQGDQGQRKSTRRNANCASNWIDNGRCPESDQPDYYAGRLGYISPVMFRGVNVDKDPDDNRLAEPYTKRMADGSTKEMHRTVPAVLSCDEWPAASWIEGGSGAATYCSPIGQTCGRSKGIQTDQNWQSSAHNAIGTWSRIRSPPDRRSTKAHDPEYTIFKFNFRTVDEPNTGYATWVEANGHKRYCYGPDVGNKDDCGPEWDDDPPV</sequence>
<dbReference type="EMBL" id="JBFTWV010000171">
    <property type="protein sequence ID" value="KAL2784675.1"/>
    <property type="molecule type" value="Genomic_DNA"/>
</dbReference>
<gene>
    <name evidence="2" type="ORF">BJX66DRAFT_343810</name>
</gene>
<feature type="chain" id="PRO_5047444058" evidence="1">
    <location>
        <begin position="19"/>
        <end position="304"/>
    </location>
</feature>
<proteinExistence type="predicted"/>
<evidence type="ECO:0000313" key="3">
    <source>
        <dbReference type="Proteomes" id="UP001610563"/>
    </source>
</evidence>
<accession>A0ABR4FN44</accession>